<dbReference type="AlphaFoldDB" id="A0A2M7E7P4"/>
<name>A0A2M7E7P4_9BACT</name>
<evidence type="ECO:0000313" key="2">
    <source>
        <dbReference type="Proteomes" id="UP000228886"/>
    </source>
</evidence>
<comment type="caution">
    <text evidence="1">The sequence shown here is derived from an EMBL/GenBank/DDBJ whole genome shotgun (WGS) entry which is preliminary data.</text>
</comment>
<dbReference type="EMBL" id="PETL01000278">
    <property type="protein sequence ID" value="PIV63749.1"/>
    <property type="molecule type" value="Genomic_DNA"/>
</dbReference>
<organism evidence="1 2">
    <name type="scientific">bacterium (Candidatus Ratteibacteria) CG01_land_8_20_14_3_00_40_19</name>
    <dbReference type="NCBI Taxonomy" id="2014290"/>
    <lineage>
        <taxon>Bacteria</taxon>
        <taxon>Candidatus Ratteibacteria</taxon>
    </lineage>
</organism>
<sequence>MAKVKEEVIKMIQKMPEETSVDDIMEELYFRKKVGTGIEELDRGKSISHKEAKKHLKKWLS</sequence>
<dbReference type="Proteomes" id="UP000228886">
    <property type="component" value="Unassembled WGS sequence"/>
</dbReference>
<evidence type="ECO:0000313" key="1">
    <source>
        <dbReference type="EMBL" id="PIV63749.1"/>
    </source>
</evidence>
<gene>
    <name evidence="1" type="ORF">COS11_05800</name>
</gene>
<reference evidence="2" key="1">
    <citation type="submission" date="2017-09" db="EMBL/GenBank/DDBJ databases">
        <title>Depth-based differentiation of microbial function through sediment-hosted aquifers and enrichment of novel symbionts in the deep terrestrial subsurface.</title>
        <authorList>
            <person name="Probst A.J."/>
            <person name="Ladd B."/>
            <person name="Jarett J.K."/>
            <person name="Geller-Mcgrath D.E."/>
            <person name="Sieber C.M.K."/>
            <person name="Emerson J.B."/>
            <person name="Anantharaman K."/>
            <person name="Thomas B.C."/>
            <person name="Malmstrom R."/>
            <person name="Stieglmeier M."/>
            <person name="Klingl A."/>
            <person name="Woyke T."/>
            <person name="Ryan C.M."/>
            <person name="Banfield J.F."/>
        </authorList>
    </citation>
    <scope>NUCLEOTIDE SEQUENCE [LARGE SCALE GENOMIC DNA]</scope>
</reference>
<proteinExistence type="predicted"/>
<accession>A0A2M7E7P4</accession>
<protein>
    <submittedName>
        <fullName evidence="1">Uncharacterized protein</fullName>
    </submittedName>
</protein>